<dbReference type="STRING" id="112901.SAMN04488500_102170"/>
<feature type="transmembrane region" description="Helical" evidence="1">
    <location>
        <begin position="87"/>
        <end position="108"/>
    </location>
</feature>
<feature type="transmembrane region" description="Helical" evidence="1">
    <location>
        <begin position="62"/>
        <end position="81"/>
    </location>
</feature>
<feature type="transmembrane region" description="Helical" evidence="1">
    <location>
        <begin position="308"/>
        <end position="328"/>
    </location>
</feature>
<keyword evidence="1" id="KW-0472">Membrane</keyword>
<evidence type="ECO:0008006" key="4">
    <source>
        <dbReference type="Google" id="ProtNLM"/>
    </source>
</evidence>
<protein>
    <recommendedName>
        <fullName evidence="4">O-antigen ligase</fullName>
    </recommendedName>
</protein>
<dbReference type="Proteomes" id="UP000192738">
    <property type="component" value="Unassembled WGS sequence"/>
</dbReference>
<feature type="transmembrane region" description="Helical" evidence="1">
    <location>
        <begin position="181"/>
        <end position="209"/>
    </location>
</feature>
<feature type="transmembrane region" description="Helical" evidence="1">
    <location>
        <begin position="364"/>
        <end position="382"/>
    </location>
</feature>
<organism evidence="2 3">
    <name type="scientific">Sporomusa malonica</name>
    <dbReference type="NCBI Taxonomy" id="112901"/>
    <lineage>
        <taxon>Bacteria</taxon>
        <taxon>Bacillati</taxon>
        <taxon>Bacillota</taxon>
        <taxon>Negativicutes</taxon>
        <taxon>Selenomonadales</taxon>
        <taxon>Sporomusaceae</taxon>
        <taxon>Sporomusa</taxon>
    </lineage>
</organism>
<dbReference type="RefSeq" id="WP_084574076.1">
    <property type="nucleotide sequence ID" value="NZ_CP155572.1"/>
</dbReference>
<sequence length="401" mass="46618">MKYRRQYKDPIVYWPITQFLDYAFMNRWDCPIPLFTFGLYVIVLFYTLLLKRSNKATIRTPGLIGFMGLALLIPTLFTSLLQTEYLLIHSIDRYISLIFIFYLIIYYGKRINEKIDTITVMMFNYVLIAFVFYIYKISENNYIVDLMTLRDGLSLFGTNSFIAYIFCFCLLLKTMGKIKEYYFFLIAGSIMSVIYVSRGGFAIAILLIATELLYNKGGIKKFLFILIAAFVAGSILLNNPMVLNRLSSTFEEIQAGTLYSEDNRSMIFAFSYDYLQQPQNIDVLFYGLGLDQFRYINPWNYSDPHNTLVDAIFTAGFLFFLSIFFMMLNITRRSRYKFTYFTFFTYVVFEGVGVVSLKGELSSGYLLFLVSLTYFYLSSPYAQSGNVRLVNTDISKKGDIL</sequence>
<evidence type="ECO:0000313" key="2">
    <source>
        <dbReference type="EMBL" id="SMC39332.1"/>
    </source>
</evidence>
<proteinExistence type="predicted"/>
<feature type="transmembrane region" description="Helical" evidence="1">
    <location>
        <begin position="115"/>
        <end position="135"/>
    </location>
</feature>
<feature type="transmembrane region" description="Helical" evidence="1">
    <location>
        <begin position="340"/>
        <end position="357"/>
    </location>
</feature>
<keyword evidence="1" id="KW-0812">Transmembrane</keyword>
<feature type="transmembrane region" description="Helical" evidence="1">
    <location>
        <begin position="155"/>
        <end position="172"/>
    </location>
</feature>
<dbReference type="EMBL" id="FWXI01000002">
    <property type="protein sequence ID" value="SMC39332.1"/>
    <property type="molecule type" value="Genomic_DNA"/>
</dbReference>
<name>A0A1W1YTA3_9FIRM</name>
<reference evidence="2 3" key="1">
    <citation type="submission" date="2017-04" db="EMBL/GenBank/DDBJ databases">
        <authorList>
            <person name="Afonso C.L."/>
            <person name="Miller P.J."/>
            <person name="Scott M.A."/>
            <person name="Spackman E."/>
            <person name="Goraichik I."/>
            <person name="Dimitrov K.M."/>
            <person name="Suarez D.L."/>
            <person name="Swayne D.E."/>
        </authorList>
    </citation>
    <scope>NUCLEOTIDE SEQUENCE [LARGE SCALE GENOMIC DNA]</scope>
    <source>
        <strain evidence="2 3">DSM 5090</strain>
    </source>
</reference>
<feature type="transmembrane region" description="Helical" evidence="1">
    <location>
        <begin position="32"/>
        <end position="50"/>
    </location>
</feature>
<keyword evidence="1" id="KW-1133">Transmembrane helix</keyword>
<evidence type="ECO:0000313" key="3">
    <source>
        <dbReference type="Proteomes" id="UP000192738"/>
    </source>
</evidence>
<evidence type="ECO:0000256" key="1">
    <source>
        <dbReference type="SAM" id="Phobius"/>
    </source>
</evidence>
<dbReference type="AlphaFoldDB" id="A0A1W1YTA3"/>
<keyword evidence="3" id="KW-1185">Reference proteome</keyword>
<accession>A0A1W1YTA3</accession>
<gene>
    <name evidence="2" type="ORF">SAMN04488500_102170</name>
</gene>
<feature type="transmembrane region" description="Helical" evidence="1">
    <location>
        <begin position="221"/>
        <end position="238"/>
    </location>
</feature>